<evidence type="ECO:0000313" key="4">
    <source>
        <dbReference type="Proteomes" id="UP001222027"/>
    </source>
</evidence>
<dbReference type="InterPro" id="IPR000626">
    <property type="entry name" value="Ubiquitin-like_dom"/>
</dbReference>
<dbReference type="CDD" id="cd01814">
    <property type="entry name" value="Ubl_MUBs_plant"/>
    <property type="match status" value="1"/>
</dbReference>
<feature type="domain" description="Ubiquitin-like" evidence="2">
    <location>
        <begin position="637"/>
        <end position="703"/>
    </location>
</feature>
<dbReference type="PANTHER" id="PTHR35736">
    <property type="entry name" value="EXPRESSED PROTEIN"/>
    <property type="match status" value="1"/>
</dbReference>
<proteinExistence type="predicted"/>
<dbReference type="Pfam" id="PF13881">
    <property type="entry name" value="Rad60-SLD_2"/>
    <property type="match status" value="1"/>
</dbReference>
<dbReference type="InterPro" id="IPR029071">
    <property type="entry name" value="Ubiquitin-like_domsf"/>
</dbReference>
<dbReference type="Proteomes" id="UP001222027">
    <property type="component" value="Unassembled WGS sequence"/>
</dbReference>
<evidence type="ECO:0000259" key="2">
    <source>
        <dbReference type="PROSITE" id="PS50053"/>
    </source>
</evidence>
<evidence type="ECO:0000313" key="3">
    <source>
        <dbReference type="EMBL" id="KAJ8510152.1"/>
    </source>
</evidence>
<keyword evidence="4" id="KW-1185">Reference proteome</keyword>
<dbReference type="EMBL" id="JAQQAF010000001">
    <property type="protein sequence ID" value="KAJ8510152.1"/>
    <property type="molecule type" value="Genomic_DNA"/>
</dbReference>
<dbReference type="PANTHER" id="PTHR35736:SF1">
    <property type="entry name" value="EXPRESSED PROTEIN"/>
    <property type="match status" value="1"/>
</dbReference>
<dbReference type="SUPFAM" id="SSF54236">
    <property type="entry name" value="Ubiquitin-like"/>
    <property type="match status" value="1"/>
</dbReference>
<feature type="region of interest" description="Disordered" evidence="1">
    <location>
        <begin position="44"/>
        <end position="81"/>
    </location>
</feature>
<sequence length="748" mass="83890">MRHPLGSSPSRRKRHRRLLLAAVVSTTLFLIFISTRPVEPSDGIVLGSRVGDRPDQEEGIGTQQEEEAEEEEVVEGGTDRASCATVEKMGEAFADSSEMESLRVREVIKRHFDLHGAARVRGLPAHQFCGQGFVIGKASEAGFGNEMYKILTAAALSVMLNRSLIIGQTRQLYPFGDYISFTNISFTLNEVKHLWRKHDCAVKYGRRLIMRIDNFEHPAETNVLCSDWKNWKHPIIWFQGTTDAVAIQFFLKNVHPQMKNAALVLFGREDSLESRPNVFGELMHVILSPTQAIEEAVDWVLQGVDPDVVLHMRMMTNRSIRAIQAAVQCIKRALSSFQQQIAKPRVVLVSDTPSFIKEITPYLAEFAEVLHFNYKFFQANSSVGNMDTLKQFDFRVKDWGPAPRWVAFVDFFLASRAKHAVVSGAHRRVGTTYAQLIAALAAANRHGKDPSGTNFKFFSSFQSNLLVDGLGNQIGWGHIWNRFAGPLSCRHQPHQCAQTPLLPPAWWDGEWQSPIPRDIQRLKSYGVTLTENGDVIESHLQAFCRAREDRRVMFLQVLLQCLLHASRTIFAEAGLLGSTHHATSLRISSTRYYSLRSTPGFADPAPPSDLLRFSASPLPLDSASKGWRGQMPEEDLVELKFRLCDGSDIGPIRYSSSSTVAMLKERILSEWPRDKKIIPRVANDVKLISGGKILENNKTIAQCRSPFGELPAGVITMHVVVQPSLTKIKTEKKVDEFPKKTTCCCSIL</sequence>
<reference evidence="3 4" key="1">
    <citation type="submission" date="2022-12" db="EMBL/GenBank/DDBJ databases">
        <title>Chromosome-scale assembly of the Ensete ventricosum genome.</title>
        <authorList>
            <person name="Dussert Y."/>
            <person name="Stocks J."/>
            <person name="Wendawek A."/>
            <person name="Woldeyes F."/>
            <person name="Nichols R.A."/>
            <person name="Borrell J.S."/>
        </authorList>
    </citation>
    <scope>NUCLEOTIDE SEQUENCE [LARGE SCALE GENOMIC DNA]</scope>
    <source>
        <strain evidence="4">cv. Maze</strain>
        <tissue evidence="3">Seeds</tissue>
    </source>
</reference>
<name>A0AAV8RT99_ENSVE</name>
<organism evidence="3 4">
    <name type="scientific">Ensete ventricosum</name>
    <name type="common">Abyssinian banana</name>
    <name type="synonym">Musa ensete</name>
    <dbReference type="NCBI Taxonomy" id="4639"/>
    <lineage>
        <taxon>Eukaryota</taxon>
        <taxon>Viridiplantae</taxon>
        <taxon>Streptophyta</taxon>
        <taxon>Embryophyta</taxon>
        <taxon>Tracheophyta</taxon>
        <taxon>Spermatophyta</taxon>
        <taxon>Magnoliopsida</taxon>
        <taxon>Liliopsida</taxon>
        <taxon>Zingiberales</taxon>
        <taxon>Musaceae</taxon>
        <taxon>Ensete</taxon>
    </lineage>
</organism>
<dbReference type="InterPro" id="IPR056712">
    <property type="entry name" value="DUF7810"/>
</dbReference>
<evidence type="ECO:0000256" key="1">
    <source>
        <dbReference type="SAM" id="MobiDB-lite"/>
    </source>
</evidence>
<dbReference type="InterPro" id="IPR039540">
    <property type="entry name" value="UBL3-like_ubiquitin_dom"/>
</dbReference>
<protein>
    <recommendedName>
        <fullName evidence="2">Ubiquitin-like domain-containing protein</fullName>
    </recommendedName>
</protein>
<feature type="compositionally biased region" description="Acidic residues" evidence="1">
    <location>
        <begin position="64"/>
        <end position="74"/>
    </location>
</feature>
<comment type="caution">
    <text evidence="3">The sequence shown here is derived from an EMBL/GenBank/DDBJ whole genome shotgun (WGS) entry which is preliminary data.</text>
</comment>
<dbReference type="AlphaFoldDB" id="A0AAV8RT99"/>
<dbReference type="PROSITE" id="PS50053">
    <property type="entry name" value="UBIQUITIN_2"/>
    <property type="match status" value="1"/>
</dbReference>
<gene>
    <name evidence="3" type="ORF">OPV22_000586</name>
</gene>
<dbReference type="Gene3D" id="3.10.20.90">
    <property type="entry name" value="Phosphatidylinositol 3-kinase Catalytic Subunit, Chain A, domain 1"/>
    <property type="match status" value="1"/>
</dbReference>
<dbReference type="Pfam" id="PF25102">
    <property type="entry name" value="DUF7810"/>
    <property type="match status" value="1"/>
</dbReference>
<accession>A0AAV8RT99</accession>